<comment type="catalytic activity">
    <reaction evidence="4">
        <text>chorismate = 3-[(1-carboxyvinyl)-oxy]benzoate + H2O</text>
        <dbReference type="Rhea" id="RHEA:40051"/>
        <dbReference type="ChEBI" id="CHEBI:15377"/>
        <dbReference type="ChEBI" id="CHEBI:29748"/>
        <dbReference type="ChEBI" id="CHEBI:76981"/>
        <dbReference type="EC" id="4.2.1.151"/>
    </reaction>
</comment>
<dbReference type="EMBL" id="JACHEO010000001">
    <property type="protein sequence ID" value="MBB5346695.1"/>
    <property type="molecule type" value="Genomic_DNA"/>
</dbReference>
<name>A0A840UM59_9BACT</name>
<keyword evidence="2 4" id="KW-0474">Menaquinone biosynthesis</keyword>
<evidence type="ECO:0000313" key="5">
    <source>
        <dbReference type="EMBL" id="MBB5346695.1"/>
    </source>
</evidence>
<dbReference type="CDD" id="cd13634">
    <property type="entry name" value="PBP2_Sco4506"/>
    <property type="match status" value="1"/>
</dbReference>
<keyword evidence="6" id="KW-1185">Reference proteome</keyword>
<evidence type="ECO:0000256" key="4">
    <source>
        <dbReference type="HAMAP-Rule" id="MF_00995"/>
    </source>
</evidence>
<evidence type="ECO:0000256" key="3">
    <source>
        <dbReference type="ARBA" id="ARBA00023239"/>
    </source>
</evidence>
<dbReference type="PANTHER" id="PTHR37690:SF1">
    <property type="entry name" value="CHORISMATE DEHYDRATASE"/>
    <property type="match status" value="1"/>
</dbReference>
<dbReference type="SUPFAM" id="SSF53850">
    <property type="entry name" value="Periplasmic binding protein-like II"/>
    <property type="match status" value="1"/>
</dbReference>
<keyword evidence="3 4" id="KW-0456">Lyase</keyword>
<gene>
    <name evidence="4" type="primary">mqnA</name>
    <name evidence="5" type="ORF">HNQ81_000402</name>
</gene>
<proteinExistence type="inferred from homology"/>
<dbReference type="HAMAP" id="MF_00995">
    <property type="entry name" value="MqnA"/>
    <property type="match status" value="1"/>
</dbReference>
<accession>A0A840UM59</accession>
<protein>
    <recommendedName>
        <fullName evidence="4">Chorismate dehydratase</fullName>
        <ecNumber evidence="4">4.2.1.151</ecNumber>
    </recommendedName>
    <alternativeName>
        <fullName evidence="4">Menaquinone biosynthetic enzyme MqnA</fullName>
    </alternativeName>
</protein>
<dbReference type="PANTHER" id="PTHR37690">
    <property type="entry name" value="CHORISMATE DEHYDRATASE"/>
    <property type="match status" value="1"/>
</dbReference>
<evidence type="ECO:0000256" key="2">
    <source>
        <dbReference type="ARBA" id="ARBA00022428"/>
    </source>
</evidence>
<dbReference type="AlphaFoldDB" id="A0A840UM59"/>
<sequence>MVNYINTAPIYEVWKETVRRQDWLVHEDAPAALCRMLAAGELDIGVVSSFEYSERPENYRIMEDLSISANGPVGSVFLFSREPLEGLDGRSVLLTSQSKTSAALVRVILEEFVGVRPVYATGDTRTVAAQVTAVLAIGDDALRLAREDRFRYRYDLGEIWKRETGLPFVFAVFAVREEYCRSHAGELAEIHREFLRCRARGREEMYLICSRVAPRIPMDCEDCYAYLRAIEHDLGAEKQLALEKYFGYLIARGEASAAALPLKIHRLPAAA</sequence>
<evidence type="ECO:0000313" key="6">
    <source>
        <dbReference type="Proteomes" id="UP000539642"/>
    </source>
</evidence>
<dbReference type="Proteomes" id="UP000539642">
    <property type="component" value="Unassembled WGS sequence"/>
</dbReference>
<comment type="pathway">
    <text evidence="1 4">Quinol/quinone metabolism; menaquinone biosynthesis.</text>
</comment>
<comment type="function">
    <text evidence="4">Catalyzes the dehydration of chorismate into 3-[(1-carboxyvinyl)oxy]benzoate, a step in the biosynthesis of menaquinone (MK, vitamin K2).</text>
</comment>
<dbReference type="Pfam" id="PF02621">
    <property type="entry name" value="VitK2_biosynth"/>
    <property type="match status" value="1"/>
</dbReference>
<comment type="similarity">
    <text evidence="4">Belongs to the MqnA/MqnD family. MqnA subfamily.</text>
</comment>
<comment type="caution">
    <text evidence="5">The sequence shown here is derived from an EMBL/GenBank/DDBJ whole genome shotgun (WGS) entry which is preliminary data.</text>
</comment>
<dbReference type="EC" id="4.2.1.151" evidence="4"/>
<organism evidence="5 6">
    <name type="scientific">Desulfoprunum benzoelyticum</name>
    <dbReference type="NCBI Taxonomy" id="1506996"/>
    <lineage>
        <taxon>Bacteria</taxon>
        <taxon>Pseudomonadati</taxon>
        <taxon>Thermodesulfobacteriota</taxon>
        <taxon>Desulfobulbia</taxon>
        <taxon>Desulfobulbales</taxon>
        <taxon>Desulfobulbaceae</taxon>
        <taxon>Desulfoprunum</taxon>
    </lineage>
</organism>
<reference evidence="5 6" key="1">
    <citation type="submission" date="2020-08" db="EMBL/GenBank/DDBJ databases">
        <title>Genomic Encyclopedia of Type Strains, Phase IV (KMG-IV): sequencing the most valuable type-strain genomes for metagenomic binning, comparative biology and taxonomic classification.</title>
        <authorList>
            <person name="Goeker M."/>
        </authorList>
    </citation>
    <scope>NUCLEOTIDE SEQUENCE [LARGE SCALE GENOMIC DNA]</scope>
    <source>
        <strain evidence="5 6">DSM 28570</strain>
    </source>
</reference>
<dbReference type="UniPathway" id="UPA00079"/>
<dbReference type="GO" id="GO:0016836">
    <property type="term" value="F:hydro-lyase activity"/>
    <property type="evidence" value="ECO:0007669"/>
    <property type="project" value="UniProtKB-UniRule"/>
</dbReference>
<evidence type="ECO:0000256" key="1">
    <source>
        <dbReference type="ARBA" id="ARBA00004863"/>
    </source>
</evidence>
<dbReference type="GO" id="GO:0009234">
    <property type="term" value="P:menaquinone biosynthetic process"/>
    <property type="evidence" value="ECO:0007669"/>
    <property type="project" value="UniProtKB-UniRule"/>
</dbReference>
<dbReference type="InterPro" id="IPR003773">
    <property type="entry name" value="Menaquinone_biosynth"/>
</dbReference>
<dbReference type="Gene3D" id="3.40.190.10">
    <property type="entry name" value="Periplasmic binding protein-like II"/>
    <property type="match status" value="2"/>
</dbReference>
<dbReference type="InterPro" id="IPR030868">
    <property type="entry name" value="MqnA"/>
</dbReference>